<comment type="function">
    <text evidence="9 10">Catalyzes the synthesis of 5,6-dihydrouridine (D), a modified base found in the D-loop of most tRNAs, via the reduction of the C5-C6 double bond in target uridines. Specifically modifies U20 and U20a in tRNAs.</text>
</comment>
<proteinExistence type="inferred from homology"/>
<dbReference type="NCBIfam" id="NF008774">
    <property type="entry name" value="PRK11815.1"/>
    <property type="match status" value="1"/>
</dbReference>
<evidence type="ECO:0000256" key="9">
    <source>
        <dbReference type="ARBA" id="ARBA00058013"/>
    </source>
</evidence>
<evidence type="ECO:0000259" key="14">
    <source>
        <dbReference type="Pfam" id="PF01207"/>
    </source>
</evidence>
<dbReference type="GO" id="GO:0102264">
    <property type="term" value="F:tRNA-dihydrouridine20 synthase activity"/>
    <property type="evidence" value="ECO:0007669"/>
    <property type="project" value="UniProtKB-EC"/>
</dbReference>
<dbReference type="HAMAP" id="MF_02041">
    <property type="entry name" value="DusA_subfam"/>
    <property type="match status" value="1"/>
</dbReference>
<protein>
    <recommendedName>
        <fullName evidence="10">tRNA-dihydrouridine(20/20a) synthase</fullName>
        <ecNumber evidence="10">1.3.1.91</ecNumber>
    </recommendedName>
    <alternativeName>
        <fullName evidence="10">U20-specific dihydrouridine synthase</fullName>
        <shortName evidence="10">U20-specific Dus</shortName>
    </alternativeName>
    <alternativeName>
        <fullName evidence="10">tRNA-dihydrouridine synthase A</fullName>
    </alternativeName>
</protein>
<dbReference type="InterPro" id="IPR013785">
    <property type="entry name" value="Aldolase_TIM"/>
</dbReference>
<keyword evidence="5 10" id="KW-0819">tRNA processing</keyword>
<evidence type="ECO:0000256" key="11">
    <source>
        <dbReference type="PIRNR" id="PIRNR006621"/>
    </source>
</evidence>
<evidence type="ECO:0000313" key="16">
    <source>
        <dbReference type="Proteomes" id="UP000295537"/>
    </source>
</evidence>
<dbReference type="Pfam" id="PF01207">
    <property type="entry name" value="Dus"/>
    <property type="match status" value="1"/>
</dbReference>
<dbReference type="Gene3D" id="3.20.20.70">
    <property type="entry name" value="Aldolase class I"/>
    <property type="match status" value="1"/>
</dbReference>
<evidence type="ECO:0000256" key="13">
    <source>
        <dbReference type="PIRSR" id="PIRSR006621-2"/>
    </source>
</evidence>
<organism evidence="15 16">
    <name type="scientific">Nicoletella semolina</name>
    <dbReference type="NCBI Taxonomy" id="271160"/>
    <lineage>
        <taxon>Bacteria</taxon>
        <taxon>Pseudomonadati</taxon>
        <taxon>Pseudomonadota</taxon>
        <taxon>Gammaproteobacteria</taxon>
        <taxon>Pasteurellales</taxon>
        <taxon>Pasteurellaceae</taxon>
        <taxon>Nicoletella</taxon>
    </lineage>
</organism>
<dbReference type="PANTHER" id="PTHR42907">
    <property type="entry name" value="FMN-LINKED OXIDOREDUCTASES SUPERFAMILY PROTEIN"/>
    <property type="match status" value="1"/>
</dbReference>
<comment type="similarity">
    <text evidence="11">Belongs to the dus family.</text>
</comment>
<comment type="cofactor">
    <cofactor evidence="1 10 11 13">
        <name>FMN</name>
        <dbReference type="ChEBI" id="CHEBI:58210"/>
    </cofactor>
</comment>
<dbReference type="CDD" id="cd02801">
    <property type="entry name" value="DUS_like_FMN"/>
    <property type="match status" value="1"/>
</dbReference>
<dbReference type="NCBIfam" id="TIGR00742">
    <property type="entry name" value="yjbN"/>
    <property type="match status" value="1"/>
</dbReference>
<dbReference type="GO" id="GO:0010181">
    <property type="term" value="F:FMN binding"/>
    <property type="evidence" value="ECO:0007669"/>
    <property type="project" value="UniProtKB-UniRule"/>
</dbReference>
<feature type="site" description="Interacts with tRNA" evidence="10">
    <location>
        <position position="181"/>
    </location>
</feature>
<keyword evidence="3 10" id="KW-0285">Flavoprotein</keyword>
<keyword evidence="7 10" id="KW-0694">RNA-binding</keyword>
<comment type="caution">
    <text evidence="15">The sequence shown here is derived from an EMBL/GenBank/DDBJ whole genome shotgun (WGS) entry which is preliminary data.</text>
</comment>
<dbReference type="SUPFAM" id="SSF51395">
    <property type="entry name" value="FMN-linked oxidoreductases"/>
    <property type="match status" value="1"/>
</dbReference>
<feature type="binding site" evidence="10">
    <location>
        <begin position="14"/>
        <end position="16"/>
    </location>
    <ligand>
        <name>FMN</name>
        <dbReference type="ChEBI" id="CHEBI:58210"/>
    </ligand>
</feature>
<evidence type="ECO:0000256" key="4">
    <source>
        <dbReference type="ARBA" id="ARBA00022643"/>
    </source>
</evidence>
<feature type="binding site" evidence="10 13">
    <location>
        <position position="135"/>
    </location>
    <ligand>
        <name>FMN</name>
        <dbReference type="ChEBI" id="CHEBI:58210"/>
    </ligand>
</feature>
<keyword evidence="8 10" id="KW-0560">Oxidoreductase</keyword>
<feature type="binding site" evidence="10 13">
    <location>
        <position position="166"/>
    </location>
    <ligand>
        <name>FMN</name>
        <dbReference type="ChEBI" id="CHEBI:58210"/>
    </ligand>
</feature>
<gene>
    <name evidence="10" type="primary">dusA</name>
    <name evidence="15" type="ORF">EV693_11128</name>
</gene>
<dbReference type="OrthoDB" id="9783413at2"/>
<dbReference type="GO" id="GO:0102266">
    <property type="term" value="F:tRNA-dihydrouridine20a synthase activity"/>
    <property type="evidence" value="ECO:0007669"/>
    <property type="project" value="RHEA"/>
</dbReference>
<feature type="active site" description="Proton donor" evidence="10 12">
    <location>
        <position position="96"/>
    </location>
</feature>
<dbReference type="AlphaFoldDB" id="A0A4R2N6I4"/>
<evidence type="ECO:0000256" key="10">
    <source>
        <dbReference type="HAMAP-Rule" id="MF_02041"/>
    </source>
</evidence>
<dbReference type="RefSeq" id="WP_132501719.1">
    <property type="nucleotide sequence ID" value="NZ_LVXA01000001.1"/>
</dbReference>
<keyword evidence="4 10" id="KW-0288">FMN</keyword>
<feature type="site" description="Interacts with tRNA; defines subfamily-specific binding signature" evidence="10">
    <location>
        <position position="297"/>
    </location>
</feature>
<dbReference type="EMBL" id="SLXJ01000011">
    <property type="protein sequence ID" value="TCP16493.1"/>
    <property type="molecule type" value="Genomic_DNA"/>
</dbReference>
<evidence type="ECO:0000256" key="12">
    <source>
        <dbReference type="PIRSR" id="PIRSR006621-1"/>
    </source>
</evidence>
<dbReference type="GO" id="GO:0050660">
    <property type="term" value="F:flavin adenine dinucleotide binding"/>
    <property type="evidence" value="ECO:0007669"/>
    <property type="project" value="InterPro"/>
</dbReference>
<dbReference type="PIRSF" id="PIRSF006621">
    <property type="entry name" value="Dus"/>
    <property type="match status" value="1"/>
</dbReference>
<evidence type="ECO:0000256" key="6">
    <source>
        <dbReference type="ARBA" id="ARBA00022857"/>
    </source>
</evidence>
<feature type="binding site" evidence="10 13">
    <location>
        <position position="66"/>
    </location>
    <ligand>
        <name>FMN</name>
        <dbReference type="ChEBI" id="CHEBI:58210"/>
    </ligand>
</feature>
<evidence type="ECO:0000256" key="5">
    <source>
        <dbReference type="ARBA" id="ARBA00022694"/>
    </source>
</evidence>
<dbReference type="PROSITE" id="PS01136">
    <property type="entry name" value="UPF0034"/>
    <property type="match status" value="1"/>
</dbReference>
<reference evidence="15 16" key="1">
    <citation type="submission" date="2019-03" db="EMBL/GenBank/DDBJ databases">
        <title>Genomic Encyclopedia of Type Strains, Phase IV (KMG-IV): sequencing the most valuable type-strain genomes for metagenomic binning, comparative biology and taxonomic classification.</title>
        <authorList>
            <person name="Goeker M."/>
        </authorList>
    </citation>
    <scope>NUCLEOTIDE SEQUENCE [LARGE SCALE GENOMIC DNA]</scope>
    <source>
        <strain evidence="15 16">DSM 16380</strain>
    </source>
</reference>
<name>A0A4R2N6I4_9PAST</name>
<dbReference type="EC" id="1.3.1.91" evidence="10"/>
<comment type="similarity">
    <text evidence="10">Belongs to the Dus family. DusA subfamily.</text>
</comment>
<evidence type="ECO:0000256" key="1">
    <source>
        <dbReference type="ARBA" id="ARBA00001917"/>
    </source>
</evidence>
<dbReference type="Gene3D" id="1.20.120.1460">
    <property type="match status" value="1"/>
</dbReference>
<dbReference type="InterPro" id="IPR001269">
    <property type="entry name" value="DUS_fam"/>
</dbReference>
<dbReference type="Proteomes" id="UP000295537">
    <property type="component" value="Unassembled WGS sequence"/>
</dbReference>
<keyword evidence="2 10" id="KW-0820">tRNA-binding</keyword>
<feature type="binding site" evidence="10 13">
    <location>
        <begin position="228"/>
        <end position="229"/>
    </location>
    <ligand>
        <name>FMN</name>
        <dbReference type="ChEBI" id="CHEBI:58210"/>
    </ligand>
</feature>
<dbReference type="InterPro" id="IPR018517">
    <property type="entry name" value="tRNA_hU_synthase_CS"/>
</dbReference>
<dbReference type="FunFam" id="3.20.20.70:FF:000083">
    <property type="entry name" value="tRNA-dihydrouridine(20/20a) synthase"/>
    <property type="match status" value="1"/>
</dbReference>
<evidence type="ECO:0000256" key="2">
    <source>
        <dbReference type="ARBA" id="ARBA00022555"/>
    </source>
</evidence>
<comment type="catalytic activity">
    <reaction evidence="10">
        <text>5,6-dihydrouridine(20a) in tRNA + NADP(+) = uridine(20a) in tRNA + NADPH + H(+)</text>
        <dbReference type="Rhea" id="RHEA:53344"/>
        <dbReference type="Rhea" id="RHEA-COMP:13535"/>
        <dbReference type="Rhea" id="RHEA-COMP:13536"/>
        <dbReference type="ChEBI" id="CHEBI:15378"/>
        <dbReference type="ChEBI" id="CHEBI:57783"/>
        <dbReference type="ChEBI" id="CHEBI:58349"/>
        <dbReference type="ChEBI" id="CHEBI:65315"/>
        <dbReference type="ChEBI" id="CHEBI:74443"/>
    </reaction>
</comment>
<feature type="site" description="Interacts with tRNA" evidence="10">
    <location>
        <position position="93"/>
    </location>
</feature>
<dbReference type="InterPro" id="IPR035587">
    <property type="entry name" value="DUS-like_FMN-bd"/>
</dbReference>
<accession>A0A4R2N6I4</accession>
<feature type="site" description="Interacts with tRNA; defines subfamily-specific binding signature" evidence="10">
    <location>
        <position position="294"/>
    </location>
</feature>
<keyword evidence="6 10" id="KW-0521">NADP</keyword>
<evidence type="ECO:0000313" key="15">
    <source>
        <dbReference type="EMBL" id="TCP16493.1"/>
    </source>
</evidence>
<evidence type="ECO:0000256" key="3">
    <source>
        <dbReference type="ARBA" id="ARBA00022630"/>
    </source>
</evidence>
<feature type="site" description="Interacts with tRNA; defines subfamily-specific binding signature" evidence="10">
    <location>
        <position position="178"/>
    </location>
</feature>
<sequence length="322" mass="36607">MLNPTYRGRFSVAPMLDWTTRHCRYFHRQFTQCSLLYTEMITAPAILHAKYDLLDYDPCENPVALQLGGSDPAQLAACAKLVADRGYAEINLNVGCPSDRVQNGMFGACLMSKAELVAQCVEAMAQVVKIPITVKHRIGIDQLDSYEFLCDFIEKIQPYCQDFIIHARKAWLSGLSPKENREIPPLDYERVYQLKRDFPHLNISINGGIKTLAEIKHHLQFVDGVMVGREAYQNPSLLSEIDLQIFGQNQPLVTARQAVEKMLPYIEQQLSQGIYLNHIVRHMLGVFQQCRGARQWRRHLSENACKQGAGIEVVEQALKFVT</sequence>
<dbReference type="GO" id="GO:0000049">
    <property type="term" value="F:tRNA binding"/>
    <property type="evidence" value="ECO:0007669"/>
    <property type="project" value="UniProtKB-UniRule"/>
</dbReference>
<comment type="catalytic activity">
    <reaction evidence="10">
        <text>5,6-dihydrouridine(20) in tRNA + NADP(+) = uridine(20) in tRNA + NADPH + H(+)</text>
        <dbReference type="Rhea" id="RHEA:53336"/>
        <dbReference type="Rhea" id="RHEA-COMP:13533"/>
        <dbReference type="Rhea" id="RHEA-COMP:13534"/>
        <dbReference type="ChEBI" id="CHEBI:15378"/>
        <dbReference type="ChEBI" id="CHEBI:57783"/>
        <dbReference type="ChEBI" id="CHEBI:58349"/>
        <dbReference type="ChEBI" id="CHEBI:65315"/>
        <dbReference type="ChEBI" id="CHEBI:74443"/>
        <dbReference type="EC" id="1.3.1.91"/>
    </reaction>
</comment>
<keyword evidence="13" id="KW-0547">Nucleotide-binding</keyword>
<dbReference type="PANTHER" id="PTHR42907:SF1">
    <property type="entry name" value="FMN-LINKED OXIDOREDUCTASES SUPERFAMILY PROTEIN"/>
    <property type="match status" value="1"/>
</dbReference>
<evidence type="ECO:0000256" key="8">
    <source>
        <dbReference type="ARBA" id="ARBA00023002"/>
    </source>
</evidence>
<dbReference type="InterPro" id="IPR004653">
    <property type="entry name" value="DusA"/>
</dbReference>
<feature type="domain" description="DUS-like FMN-binding" evidence="14">
    <location>
        <begin position="12"/>
        <end position="319"/>
    </location>
</feature>
<comment type="catalytic activity">
    <reaction evidence="10">
        <text>5,6-dihydrouridine(20) in tRNA + NAD(+) = uridine(20) in tRNA + NADH + H(+)</text>
        <dbReference type="Rhea" id="RHEA:53340"/>
        <dbReference type="Rhea" id="RHEA-COMP:13533"/>
        <dbReference type="Rhea" id="RHEA-COMP:13534"/>
        <dbReference type="ChEBI" id="CHEBI:15378"/>
        <dbReference type="ChEBI" id="CHEBI:57540"/>
        <dbReference type="ChEBI" id="CHEBI:57945"/>
        <dbReference type="ChEBI" id="CHEBI:65315"/>
        <dbReference type="ChEBI" id="CHEBI:74443"/>
        <dbReference type="EC" id="1.3.1.91"/>
    </reaction>
</comment>
<evidence type="ECO:0000256" key="7">
    <source>
        <dbReference type="ARBA" id="ARBA00022884"/>
    </source>
</evidence>
<feature type="binding site" evidence="10 13">
    <location>
        <begin position="206"/>
        <end position="208"/>
    </location>
    <ligand>
        <name>FMN</name>
        <dbReference type="ChEBI" id="CHEBI:58210"/>
    </ligand>
</feature>
<comment type="catalytic activity">
    <reaction evidence="10">
        <text>5,6-dihydrouridine(20a) in tRNA + NAD(+) = uridine(20a) in tRNA + NADH + H(+)</text>
        <dbReference type="Rhea" id="RHEA:53348"/>
        <dbReference type="Rhea" id="RHEA-COMP:13535"/>
        <dbReference type="Rhea" id="RHEA-COMP:13536"/>
        <dbReference type="ChEBI" id="CHEBI:15378"/>
        <dbReference type="ChEBI" id="CHEBI:57540"/>
        <dbReference type="ChEBI" id="CHEBI:57945"/>
        <dbReference type="ChEBI" id="CHEBI:65315"/>
        <dbReference type="ChEBI" id="CHEBI:74443"/>
    </reaction>
</comment>
<keyword evidence="16" id="KW-1185">Reference proteome</keyword>